<feature type="transmembrane region" description="Helical" evidence="6">
    <location>
        <begin position="175"/>
        <end position="195"/>
    </location>
</feature>
<evidence type="ECO:0000313" key="8">
    <source>
        <dbReference type="EMBL" id="RXW13747.1"/>
    </source>
</evidence>
<protein>
    <recommendedName>
        <fullName evidence="6">Protein PNS1</fullName>
    </recommendedName>
</protein>
<dbReference type="AlphaFoldDB" id="A0A4Q2D381"/>
<dbReference type="OrthoDB" id="420519at2759"/>
<dbReference type="GO" id="GO:0005886">
    <property type="term" value="C:plasma membrane"/>
    <property type="evidence" value="ECO:0007669"/>
    <property type="project" value="UniProtKB-SubCell"/>
</dbReference>
<feature type="transmembrane region" description="Helical" evidence="6">
    <location>
        <begin position="63"/>
        <end position="91"/>
    </location>
</feature>
<keyword evidence="4 6" id="KW-1133">Transmembrane helix</keyword>
<proteinExistence type="inferred from homology"/>
<feature type="transmembrane region" description="Helical" evidence="6">
    <location>
        <begin position="103"/>
        <end position="122"/>
    </location>
</feature>
<dbReference type="STRING" id="2316362.A0A4Q2D381"/>
<dbReference type="PANTHER" id="PTHR12385:SF88">
    <property type="entry name" value="CHOLINE TRANSPORTER-LIKE PROTEIN CTL1"/>
    <property type="match status" value="1"/>
</dbReference>
<evidence type="ECO:0000256" key="5">
    <source>
        <dbReference type="ARBA" id="ARBA00023136"/>
    </source>
</evidence>
<dbReference type="EMBL" id="SDEE01000840">
    <property type="protein sequence ID" value="RXW13747.1"/>
    <property type="molecule type" value="Genomic_DNA"/>
</dbReference>
<reference evidence="8 9" key="1">
    <citation type="submission" date="2019-01" db="EMBL/GenBank/DDBJ databases">
        <title>Draft genome sequence of Psathyrella aberdarensis IHI B618.</title>
        <authorList>
            <person name="Buettner E."/>
            <person name="Kellner H."/>
        </authorList>
    </citation>
    <scope>NUCLEOTIDE SEQUENCE [LARGE SCALE GENOMIC DNA]</scope>
    <source>
        <strain evidence="8 9">IHI B618</strain>
    </source>
</reference>
<evidence type="ECO:0000256" key="4">
    <source>
        <dbReference type="ARBA" id="ARBA00022989"/>
    </source>
</evidence>
<feature type="compositionally biased region" description="Polar residues" evidence="7">
    <location>
        <begin position="485"/>
        <end position="498"/>
    </location>
</feature>
<organism evidence="8 9">
    <name type="scientific">Candolleomyces aberdarensis</name>
    <dbReference type="NCBI Taxonomy" id="2316362"/>
    <lineage>
        <taxon>Eukaryota</taxon>
        <taxon>Fungi</taxon>
        <taxon>Dikarya</taxon>
        <taxon>Basidiomycota</taxon>
        <taxon>Agaricomycotina</taxon>
        <taxon>Agaricomycetes</taxon>
        <taxon>Agaricomycetidae</taxon>
        <taxon>Agaricales</taxon>
        <taxon>Agaricineae</taxon>
        <taxon>Psathyrellaceae</taxon>
        <taxon>Candolleomyces</taxon>
    </lineage>
</organism>
<comment type="function">
    <text evidence="6">Probably involved in transport through the plasma membrane.</text>
</comment>
<evidence type="ECO:0000256" key="7">
    <source>
        <dbReference type="SAM" id="MobiDB-lite"/>
    </source>
</evidence>
<accession>A0A4Q2D381</accession>
<comment type="caution">
    <text evidence="8">The sequence shown here is derived from an EMBL/GenBank/DDBJ whole genome shotgun (WGS) entry which is preliminary data.</text>
</comment>
<feature type="transmembrane region" description="Helical" evidence="6">
    <location>
        <begin position="309"/>
        <end position="330"/>
    </location>
</feature>
<evidence type="ECO:0000256" key="6">
    <source>
        <dbReference type="RuleBase" id="RU368066"/>
    </source>
</evidence>
<evidence type="ECO:0000313" key="9">
    <source>
        <dbReference type="Proteomes" id="UP000290288"/>
    </source>
</evidence>
<gene>
    <name evidence="8" type="ORF">EST38_g12105</name>
</gene>
<comment type="similarity">
    <text evidence="2 6">Belongs to the CTL (choline transporter-like) family.</text>
</comment>
<evidence type="ECO:0000256" key="1">
    <source>
        <dbReference type="ARBA" id="ARBA00004141"/>
    </source>
</evidence>
<evidence type="ECO:0000256" key="2">
    <source>
        <dbReference type="ARBA" id="ARBA00007168"/>
    </source>
</evidence>
<name>A0A4Q2D381_9AGAR</name>
<feature type="compositionally biased region" description="Polar residues" evidence="7">
    <location>
        <begin position="508"/>
        <end position="541"/>
    </location>
</feature>
<dbReference type="Proteomes" id="UP000290288">
    <property type="component" value="Unassembled WGS sequence"/>
</dbReference>
<feature type="compositionally biased region" description="Acidic residues" evidence="7">
    <location>
        <begin position="561"/>
        <end position="573"/>
    </location>
</feature>
<keyword evidence="5 6" id="KW-0472">Membrane</keyword>
<feature type="region of interest" description="Disordered" evidence="7">
    <location>
        <begin position="358"/>
        <end position="648"/>
    </location>
</feature>
<feature type="transmembrane region" description="Helical" evidence="6">
    <location>
        <begin position="276"/>
        <end position="297"/>
    </location>
</feature>
<dbReference type="InterPro" id="IPR007603">
    <property type="entry name" value="Choline_transptr-like"/>
</dbReference>
<feature type="compositionally biased region" description="Polar residues" evidence="7">
    <location>
        <begin position="385"/>
        <end position="422"/>
    </location>
</feature>
<keyword evidence="3 6" id="KW-0812">Transmembrane</keyword>
<comment type="subcellular location">
    <subcellularLocation>
        <location evidence="6">Cell membrane</location>
        <topology evidence="6">Multi-pass membrane protein</topology>
    </subcellularLocation>
    <subcellularLocation>
        <location evidence="1">Membrane</location>
        <topology evidence="1">Multi-pass membrane protein</topology>
    </subcellularLocation>
</comment>
<dbReference type="Pfam" id="PF04515">
    <property type="entry name" value="Choline_transpo"/>
    <property type="match status" value="1"/>
</dbReference>
<sequence>MFFSFSTEDGSRHGVDTDLDDFDDPHLRDTIYTGRRLLRLPQEIHATSSTLTLTTHLLMANPFLLALSPVILLATLIASLPFLTLIFRLLLIGYPTTTSGGVWHVRGWANWAITGTVAVWLWSWGVSRGVMRMTTASVIGAWYFADPSLPPPPPTSTHTIHSALFRASGPSLGTIALSALILTIIRMLTLFTLFLQRLPVYLPIRIVGIVTPAIRFMVGYIDGATTALSKYALVYAGLTGDSFMGSARRSRALTAAVESNLRARERRKGFGKEPPLTLLTISPLTLTFPFALITYIFVAHTLNAPNEALGAAVLAGGVTALVGLFCVSLVQDTADTLYLCYCIDKDVGDRKREEVFIIFEPESNPSQQRTVPVPPGHGGRPNPSSPQQSRTPARQAPKGSNQPSPAQRLQGQQQRVPSQASTRAPLPQFASPQPSLPARTAPLAPPPPPLAEEDPDPFKSSFVEDEDEDPLEVTQPLHLRRDNSRSGSASIALSTSPRSIAAFKQPTFGHSSRLASDTHSAGPSSLTGRSPPSNRMMTSAELNMKSHILDPSRRSAVLSDSSDEDEDEDEDDGVDSRVHVGRQQQSGMSYAVASEMEQGLSSMQMMGSSSMGSQGASRRAEQRGQGQGGSSAMMEESEDLFPGSGFFN</sequence>
<dbReference type="PANTHER" id="PTHR12385">
    <property type="entry name" value="CHOLINE TRANSPORTER-LIKE (SLC FAMILY 44)"/>
    <property type="match status" value="1"/>
</dbReference>
<evidence type="ECO:0000256" key="3">
    <source>
        <dbReference type="ARBA" id="ARBA00022692"/>
    </source>
</evidence>
<keyword evidence="9" id="KW-1185">Reference proteome</keyword>
<feature type="compositionally biased region" description="Low complexity" evidence="7">
    <location>
        <begin position="594"/>
        <end position="617"/>
    </location>
</feature>
<dbReference type="GO" id="GO:0022857">
    <property type="term" value="F:transmembrane transporter activity"/>
    <property type="evidence" value="ECO:0007669"/>
    <property type="project" value="UniProtKB-UniRule"/>
</dbReference>
<comment type="caution">
    <text evidence="6">Lacks conserved residue(s) required for the propagation of feature annotation.</text>
</comment>